<name>A0ABR3SRP2_9PEZI</name>
<reference evidence="1 2" key="1">
    <citation type="submission" date="2024-02" db="EMBL/GenBank/DDBJ databases">
        <title>De novo assembly and annotation of 12 fungi associated with fruit tree decline syndrome in Ontario, Canada.</title>
        <authorList>
            <person name="Sulman M."/>
            <person name="Ellouze W."/>
            <person name="Ilyukhin E."/>
        </authorList>
    </citation>
    <scope>NUCLEOTIDE SEQUENCE [LARGE SCALE GENOMIC DNA]</scope>
    <source>
        <strain evidence="1 2">M1-105</strain>
    </source>
</reference>
<gene>
    <name evidence="1" type="ORF">SLS56_006054</name>
</gene>
<evidence type="ECO:0000313" key="2">
    <source>
        <dbReference type="Proteomes" id="UP001521116"/>
    </source>
</evidence>
<accession>A0ABR3SRP2</accession>
<keyword evidence="2" id="KW-1185">Reference proteome</keyword>
<dbReference type="Proteomes" id="UP001521116">
    <property type="component" value="Unassembled WGS sequence"/>
</dbReference>
<dbReference type="EMBL" id="JAJVDC020000066">
    <property type="protein sequence ID" value="KAL1628013.1"/>
    <property type="molecule type" value="Genomic_DNA"/>
</dbReference>
<organism evidence="1 2">
    <name type="scientific">Neofusicoccum ribis</name>
    <dbReference type="NCBI Taxonomy" id="45134"/>
    <lineage>
        <taxon>Eukaryota</taxon>
        <taxon>Fungi</taxon>
        <taxon>Dikarya</taxon>
        <taxon>Ascomycota</taxon>
        <taxon>Pezizomycotina</taxon>
        <taxon>Dothideomycetes</taxon>
        <taxon>Dothideomycetes incertae sedis</taxon>
        <taxon>Botryosphaeriales</taxon>
        <taxon>Botryosphaeriaceae</taxon>
        <taxon>Neofusicoccum</taxon>
    </lineage>
</organism>
<evidence type="ECO:0000313" key="1">
    <source>
        <dbReference type="EMBL" id="KAL1628013.1"/>
    </source>
</evidence>
<comment type="caution">
    <text evidence="1">The sequence shown here is derived from an EMBL/GenBank/DDBJ whole genome shotgun (WGS) entry which is preliminary data.</text>
</comment>
<proteinExistence type="predicted"/>
<sequence length="64" mass="7756">MIPPYKFRRANNILAYLRRTAIRYAERGDPTDRVERDFTKVTKYALKYIESRKAWSLKYKNAIK</sequence>
<protein>
    <submittedName>
        <fullName evidence="1">Uncharacterized protein</fullName>
    </submittedName>
</protein>